<evidence type="ECO:0000313" key="2">
    <source>
        <dbReference type="Proteomes" id="UP000053480"/>
    </source>
</evidence>
<dbReference type="EMBL" id="JZWS03000017">
    <property type="protein sequence ID" value="MEW9492226.1"/>
    <property type="molecule type" value="Genomic_DNA"/>
</dbReference>
<reference evidence="1" key="1">
    <citation type="submission" date="2024-07" db="EMBL/GenBank/DDBJ databases">
        <title>Metagenome and Metagenome-Assembled Genomes of Archaea from a hot spring from the geothermal field of Los Azufres, Mexico.</title>
        <authorList>
            <person name="Marin-Paredes R."/>
            <person name="Martinez-Romero E."/>
            <person name="Servin-Garciduenas L.E."/>
        </authorList>
    </citation>
    <scope>NUCLEOTIDE SEQUENCE</scope>
    <source>
        <strain evidence="1">AZ1-454</strain>
    </source>
</reference>
<protein>
    <submittedName>
        <fullName evidence="1">MFS transporter</fullName>
    </submittedName>
</protein>
<evidence type="ECO:0000313" key="1">
    <source>
        <dbReference type="EMBL" id="MEW9492226.1"/>
    </source>
</evidence>
<organism evidence="1 2">
    <name type="scientific">Candidatus Aramenus sulfurataquae</name>
    <dbReference type="NCBI Taxonomy" id="1326980"/>
    <lineage>
        <taxon>Archaea</taxon>
        <taxon>Thermoproteota</taxon>
        <taxon>Thermoprotei</taxon>
        <taxon>Sulfolobales</taxon>
        <taxon>Sulfolobaceae</taxon>
        <taxon>Candidatus Aramenus</taxon>
    </lineage>
</organism>
<dbReference type="Proteomes" id="UP000053480">
    <property type="component" value="Unassembled WGS sequence"/>
</dbReference>
<gene>
    <name evidence="1" type="ORF">TQ35_0008525</name>
</gene>
<proteinExistence type="predicted"/>
<accession>A0ACC6TQS3</accession>
<sequence length="432" mass="46341">MKRILALGVIGTAIEWYDYYLFIYAALLAFPSIFFPSKEYLVSLLASVSSYAVAFFARPLGATVFGHLGDKLGRRHALSFDLVLVGVAMIVVGILPGYSTLGILAPLLVFTARFVQGLGVGGEWGGVSTWVSEHLSRRRATFTSAIQLASPLGFMGAATVLLVFSSDFATVGWRVGFLVGGAVALLGALMRYLATESLPFLNAKEKGEISRIPSIEVFKAYWKEIILLALAVGGVFIGVYVPATVMPSLYLPQVQKAFGLPLEVSVMGAEVPLRSLLIYVYSVGGIISMPIFAVLADKVGRKKSLVMGNALIALLSVPYVYMFVSGNVGEVLLAQFLIGFAAYAPYSSMAAFYPEIFPVKYRYSGASYGLQLAAAIEGGLMPILLIYLLGNPSAYLGESWLVATFLGIWGILSLASVIPLKETKDVDLVTAK</sequence>
<comment type="caution">
    <text evidence="1">The sequence shown here is derived from an EMBL/GenBank/DDBJ whole genome shotgun (WGS) entry which is preliminary data.</text>
</comment>
<name>A0ACC6TQS3_9CREN</name>